<sequence>MKLSAKIKLKRLEIIAIVEKNHALYPRILLNDLKGYDLDETFLEIVVDRTYEFMPEDIGKIQHQLEQLLAVAIYAYTPNQLPDSHREKLLAMARVI</sequence>
<dbReference type="EMBL" id="JBHTKB010000001">
    <property type="protein sequence ID" value="MFD0913340.1"/>
    <property type="molecule type" value="Genomic_DNA"/>
</dbReference>
<name>A0ABW3F8S3_9PROT</name>
<accession>A0ABW3F8S3</accession>
<proteinExistence type="predicted"/>
<dbReference type="Proteomes" id="UP001597128">
    <property type="component" value="Unassembled WGS sequence"/>
</dbReference>
<keyword evidence="2" id="KW-1185">Reference proteome</keyword>
<dbReference type="RefSeq" id="WP_379056665.1">
    <property type="nucleotide sequence ID" value="NZ_JBHTKB010000001.1"/>
</dbReference>
<evidence type="ECO:0000313" key="2">
    <source>
        <dbReference type="Proteomes" id="UP001597128"/>
    </source>
</evidence>
<organism evidence="1 2">
    <name type="scientific">Methylophilus luteus</name>
    <dbReference type="NCBI Taxonomy" id="640108"/>
    <lineage>
        <taxon>Bacteria</taxon>
        <taxon>Pseudomonadati</taxon>
        <taxon>Pseudomonadota</taxon>
        <taxon>Betaproteobacteria</taxon>
        <taxon>Nitrosomonadales</taxon>
        <taxon>Methylophilaceae</taxon>
        <taxon>Methylophilus</taxon>
    </lineage>
</organism>
<evidence type="ECO:0000313" key="1">
    <source>
        <dbReference type="EMBL" id="MFD0913340.1"/>
    </source>
</evidence>
<gene>
    <name evidence="1" type="ORF">ACFQ1Z_07265</name>
</gene>
<comment type="caution">
    <text evidence="1">The sequence shown here is derived from an EMBL/GenBank/DDBJ whole genome shotgun (WGS) entry which is preliminary data.</text>
</comment>
<reference evidence="2" key="1">
    <citation type="journal article" date="2019" name="Int. J. Syst. Evol. Microbiol.">
        <title>The Global Catalogue of Microorganisms (GCM) 10K type strain sequencing project: providing services to taxonomists for standard genome sequencing and annotation.</title>
        <authorList>
            <consortium name="The Broad Institute Genomics Platform"/>
            <consortium name="The Broad Institute Genome Sequencing Center for Infectious Disease"/>
            <person name="Wu L."/>
            <person name="Ma J."/>
        </authorList>
    </citation>
    <scope>NUCLEOTIDE SEQUENCE [LARGE SCALE GENOMIC DNA]</scope>
    <source>
        <strain evidence="2">CCUG 58412</strain>
    </source>
</reference>
<protein>
    <submittedName>
        <fullName evidence="1">Nucleotidyltransferase</fullName>
    </submittedName>
</protein>